<evidence type="ECO:0000313" key="2">
    <source>
        <dbReference type="Proteomes" id="UP000253303"/>
    </source>
</evidence>
<sequence length="98" mass="11156">MALMVQVARLGTGTWLRIWDDCDETSNGIHMSRRAFSRWLTAVKGGTATPERYEDLLRLNIGDLIAGPRSYIVTTGDSWSRFVLEARRGAYDEFRAQM</sequence>
<keyword evidence="2" id="KW-1185">Reference proteome</keyword>
<organism evidence="1 2">
    <name type="scientific">Spongiactinospora rosea</name>
    <dbReference type="NCBI Taxonomy" id="2248750"/>
    <lineage>
        <taxon>Bacteria</taxon>
        <taxon>Bacillati</taxon>
        <taxon>Actinomycetota</taxon>
        <taxon>Actinomycetes</taxon>
        <taxon>Streptosporangiales</taxon>
        <taxon>Streptosporangiaceae</taxon>
        <taxon>Spongiactinospora</taxon>
    </lineage>
</organism>
<dbReference type="EMBL" id="QMEY01000032">
    <property type="protein sequence ID" value="RBQ14522.1"/>
    <property type="molecule type" value="Genomic_DNA"/>
</dbReference>
<name>A0A366LMY1_9ACTN</name>
<dbReference type="AlphaFoldDB" id="A0A366LMY1"/>
<comment type="caution">
    <text evidence="1">The sequence shown here is derived from an EMBL/GenBank/DDBJ whole genome shotgun (WGS) entry which is preliminary data.</text>
</comment>
<accession>A0A366LMY1</accession>
<protein>
    <submittedName>
        <fullName evidence="1">Uncharacterized protein</fullName>
    </submittedName>
</protein>
<gene>
    <name evidence="1" type="ORF">DP939_40380</name>
</gene>
<proteinExistence type="predicted"/>
<reference evidence="1 2" key="1">
    <citation type="submission" date="2018-06" db="EMBL/GenBank/DDBJ databases">
        <title>Sphaerisporangium craniellae sp. nov., isolated from a marine sponge in the South China Sea.</title>
        <authorList>
            <person name="Li L."/>
        </authorList>
    </citation>
    <scope>NUCLEOTIDE SEQUENCE [LARGE SCALE GENOMIC DNA]</scope>
    <source>
        <strain evidence="1 2">LHW63015</strain>
    </source>
</reference>
<dbReference type="Proteomes" id="UP000253303">
    <property type="component" value="Unassembled WGS sequence"/>
</dbReference>
<evidence type="ECO:0000313" key="1">
    <source>
        <dbReference type="EMBL" id="RBQ14522.1"/>
    </source>
</evidence>